<comment type="caution">
    <text evidence="2">The sequence shown here is derived from an EMBL/GenBank/DDBJ whole genome shotgun (WGS) entry which is preliminary data.</text>
</comment>
<proteinExistence type="predicted"/>
<feature type="region of interest" description="Disordered" evidence="1">
    <location>
        <begin position="1"/>
        <end position="33"/>
    </location>
</feature>
<evidence type="ECO:0000313" key="2">
    <source>
        <dbReference type="EMBL" id="HGS21404.1"/>
    </source>
</evidence>
<feature type="compositionally biased region" description="Low complexity" evidence="1">
    <location>
        <begin position="1"/>
        <end position="16"/>
    </location>
</feature>
<name>A0A7C4PK66_9CHLR</name>
<feature type="compositionally biased region" description="Pro residues" evidence="1">
    <location>
        <begin position="146"/>
        <end position="156"/>
    </location>
</feature>
<accession>A0A7C4PK66</accession>
<sequence>MEETPITPSETPESAPQALPQPAPEKKPEGIEHDPYEWGKCAITASIVWLPDGTMMLGARNHLDAPIITLLPADALVTLPGHAAELPIPSVETIADLLAQLREDLPLRAKAKTDRDEAARRKTEESKNKAASGKKGAKAAASQPAAPAPVSAPTPSPALAKVPLAGKLPPVGKAPAGNQISMFNFITGGN</sequence>
<evidence type="ECO:0000256" key="1">
    <source>
        <dbReference type="SAM" id="MobiDB-lite"/>
    </source>
</evidence>
<dbReference type="AlphaFoldDB" id="A0A7C4PK66"/>
<evidence type="ECO:0008006" key="3">
    <source>
        <dbReference type="Google" id="ProtNLM"/>
    </source>
</evidence>
<organism evidence="2">
    <name type="scientific">Anaerolinea thermolimosa</name>
    <dbReference type="NCBI Taxonomy" id="229919"/>
    <lineage>
        <taxon>Bacteria</taxon>
        <taxon>Bacillati</taxon>
        <taxon>Chloroflexota</taxon>
        <taxon>Anaerolineae</taxon>
        <taxon>Anaerolineales</taxon>
        <taxon>Anaerolineaceae</taxon>
        <taxon>Anaerolinea</taxon>
    </lineage>
</organism>
<dbReference type="EMBL" id="DSYK01000301">
    <property type="protein sequence ID" value="HGS21404.1"/>
    <property type="molecule type" value="Genomic_DNA"/>
</dbReference>
<feature type="compositionally biased region" description="Basic and acidic residues" evidence="1">
    <location>
        <begin position="24"/>
        <end position="33"/>
    </location>
</feature>
<reference evidence="2" key="1">
    <citation type="journal article" date="2020" name="mSystems">
        <title>Genome- and Community-Level Interaction Insights into Carbon Utilization and Element Cycling Functions of Hydrothermarchaeota in Hydrothermal Sediment.</title>
        <authorList>
            <person name="Zhou Z."/>
            <person name="Liu Y."/>
            <person name="Xu W."/>
            <person name="Pan J."/>
            <person name="Luo Z.H."/>
            <person name="Li M."/>
        </authorList>
    </citation>
    <scope>NUCLEOTIDE SEQUENCE [LARGE SCALE GENOMIC DNA]</scope>
    <source>
        <strain evidence="2">SpSt-573</strain>
    </source>
</reference>
<gene>
    <name evidence="2" type="ORF">ENT37_06010</name>
</gene>
<feature type="region of interest" description="Disordered" evidence="1">
    <location>
        <begin position="110"/>
        <end position="158"/>
    </location>
</feature>
<feature type="compositionally biased region" description="Basic and acidic residues" evidence="1">
    <location>
        <begin position="110"/>
        <end position="128"/>
    </location>
</feature>
<protein>
    <recommendedName>
        <fullName evidence="3">PRTRC system protein E</fullName>
    </recommendedName>
</protein>
<feature type="compositionally biased region" description="Low complexity" evidence="1">
    <location>
        <begin position="129"/>
        <end position="145"/>
    </location>
</feature>